<feature type="transmembrane region" description="Helical" evidence="7">
    <location>
        <begin position="16"/>
        <end position="39"/>
    </location>
</feature>
<keyword evidence="6 7" id="KW-0472">Membrane</keyword>
<evidence type="ECO:0000256" key="5">
    <source>
        <dbReference type="ARBA" id="ARBA00022989"/>
    </source>
</evidence>
<protein>
    <recommendedName>
        <fullName evidence="10">Flagellar biosynthetic protein FliQ</fullName>
    </recommendedName>
</protein>
<evidence type="ECO:0000256" key="7">
    <source>
        <dbReference type="SAM" id="Phobius"/>
    </source>
</evidence>
<keyword evidence="4 7" id="KW-0812">Transmembrane</keyword>
<organism evidence="8 9">
    <name type="scientific">Acidithiobacillus thiooxidans</name>
    <name type="common">Thiobacillus thiooxidans</name>
    <dbReference type="NCBI Taxonomy" id="930"/>
    <lineage>
        <taxon>Bacteria</taxon>
        <taxon>Pseudomonadati</taxon>
        <taxon>Pseudomonadota</taxon>
        <taxon>Acidithiobacillia</taxon>
        <taxon>Acidithiobacillales</taxon>
        <taxon>Acidithiobacillaceae</taxon>
        <taxon>Acidithiobacillus</taxon>
    </lineage>
</organism>
<proteinExistence type="inferred from homology"/>
<evidence type="ECO:0000313" key="9">
    <source>
        <dbReference type="Proteomes" id="UP000095008"/>
    </source>
</evidence>
<comment type="subcellular location">
    <subcellularLocation>
        <location evidence="1">Cell membrane</location>
        <topology evidence="1">Multi-pass membrane protein</topology>
    </subcellularLocation>
</comment>
<sequence>MTAGNGMALFQGAFEFLWVAFAPIAIGTVAVGLGVTLLQAWLHWNDVSLSFVPKLILVIGVLVLGWWAFVQDFVHWFHMLSQIVV</sequence>
<dbReference type="InterPro" id="IPR002191">
    <property type="entry name" value="Bac_export_3"/>
</dbReference>
<dbReference type="GO" id="GO:0009306">
    <property type="term" value="P:protein secretion"/>
    <property type="evidence" value="ECO:0007669"/>
    <property type="project" value="InterPro"/>
</dbReference>
<dbReference type="Pfam" id="PF01313">
    <property type="entry name" value="Bac_export_3"/>
    <property type="match status" value="1"/>
</dbReference>
<gene>
    <name evidence="8" type="ORF">A6M23_10365</name>
</gene>
<dbReference type="GO" id="GO:0005886">
    <property type="term" value="C:plasma membrane"/>
    <property type="evidence" value="ECO:0007669"/>
    <property type="project" value="UniProtKB-SubCell"/>
</dbReference>
<comment type="caution">
    <text evidence="8">The sequence shown here is derived from an EMBL/GenBank/DDBJ whole genome shotgun (WGS) entry which is preliminary data.</text>
</comment>
<feature type="transmembrane region" description="Helical" evidence="7">
    <location>
        <begin position="51"/>
        <end position="69"/>
    </location>
</feature>
<evidence type="ECO:0000256" key="1">
    <source>
        <dbReference type="ARBA" id="ARBA00004651"/>
    </source>
</evidence>
<evidence type="ECO:0000256" key="6">
    <source>
        <dbReference type="ARBA" id="ARBA00023136"/>
    </source>
</evidence>
<reference evidence="8" key="1">
    <citation type="journal article" date="2016" name="Int. J. Mol. Sci.">
        <title>Comparative genomics of the extreme acidophile Acidithiobacillus thiooxidans reveals intraspecific divergence and niche adaptation.</title>
        <authorList>
            <person name="Zhang X."/>
            <person name="Feng X."/>
            <person name="Tao J."/>
            <person name="Ma L."/>
            <person name="Xiao Y."/>
            <person name="Liang Y."/>
            <person name="Liu X."/>
            <person name="Yin H."/>
        </authorList>
    </citation>
    <scope>NUCLEOTIDE SEQUENCE [LARGE SCALE GENOMIC DNA]</scope>
    <source>
        <strain evidence="8">DXS-W</strain>
    </source>
</reference>
<dbReference type="Proteomes" id="UP000095008">
    <property type="component" value="Unassembled WGS sequence"/>
</dbReference>
<evidence type="ECO:0008006" key="10">
    <source>
        <dbReference type="Google" id="ProtNLM"/>
    </source>
</evidence>
<dbReference type="EMBL" id="LWRY01000116">
    <property type="protein sequence ID" value="OCX72189.1"/>
    <property type="molecule type" value="Genomic_DNA"/>
</dbReference>
<evidence type="ECO:0000313" key="8">
    <source>
        <dbReference type="EMBL" id="OCX72189.1"/>
    </source>
</evidence>
<keyword evidence="5 7" id="KW-1133">Transmembrane helix</keyword>
<comment type="similarity">
    <text evidence="2">Belongs to the FliQ/MopD/SpaQ family.</text>
</comment>
<dbReference type="RefSeq" id="WP_065974986.1">
    <property type="nucleotide sequence ID" value="NZ_LWRY01000116.1"/>
</dbReference>
<accession>A0A1C2ITJ7</accession>
<evidence type="ECO:0000256" key="3">
    <source>
        <dbReference type="ARBA" id="ARBA00022475"/>
    </source>
</evidence>
<name>A0A1C2ITJ7_ACITH</name>
<keyword evidence="9" id="KW-1185">Reference proteome</keyword>
<evidence type="ECO:0000256" key="2">
    <source>
        <dbReference type="ARBA" id="ARBA00006156"/>
    </source>
</evidence>
<dbReference type="AlphaFoldDB" id="A0A1C2ITJ7"/>
<evidence type="ECO:0000256" key="4">
    <source>
        <dbReference type="ARBA" id="ARBA00022692"/>
    </source>
</evidence>
<keyword evidence="3" id="KW-1003">Cell membrane</keyword>